<name>A0A940NKG4_9BACI</name>
<comment type="catalytic activity">
    <reaction evidence="6">
        <text>4 Fe(II)-[cytochrome c] + O2 + 8 H(+)(in) = 4 Fe(III)-[cytochrome c] + 2 H2O + 4 H(+)(out)</text>
        <dbReference type="Rhea" id="RHEA:11436"/>
        <dbReference type="Rhea" id="RHEA-COMP:10350"/>
        <dbReference type="Rhea" id="RHEA-COMP:14399"/>
        <dbReference type="ChEBI" id="CHEBI:15377"/>
        <dbReference type="ChEBI" id="CHEBI:15378"/>
        <dbReference type="ChEBI" id="CHEBI:15379"/>
        <dbReference type="ChEBI" id="CHEBI:29033"/>
        <dbReference type="ChEBI" id="CHEBI:29034"/>
        <dbReference type="EC" id="7.1.1.9"/>
    </reaction>
</comment>
<accession>A0A940NKG4</accession>
<dbReference type="InterPro" id="IPR034214">
    <property type="entry name" value="Ba3_CcO_II_C"/>
</dbReference>
<evidence type="ECO:0000259" key="7">
    <source>
        <dbReference type="PROSITE" id="PS50857"/>
    </source>
</evidence>
<proteinExistence type="predicted"/>
<dbReference type="PANTHER" id="PTHR42838:SF2">
    <property type="entry name" value="NITROUS-OXIDE REDUCTASE"/>
    <property type="match status" value="1"/>
</dbReference>
<dbReference type="Gene3D" id="2.60.40.420">
    <property type="entry name" value="Cupredoxins - blue copper proteins"/>
    <property type="match status" value="1"/>
</dbReference>
<keyword evidence="2" id="KW-0479">Metal-binding</keyword>
<dbReference type="InterPro" id="IPR001505">
    <property type="entry name" value="Copper_CuA"/>
</dbReference>
<organism evidence="8 9">
    <name type="scientific">Gottfriedia endophytica</name>
    <dbReference type="NCBI Taxonomy" id="2820819"/>
    <lineage>
        <taxon>Bacteria</taxon>
        <taxon>Bacillati</taxon>
        <taxon>Bacillota</taxon>
        <taxon>Bacilli</taxon>
        <taxon>Bacillales</taxon>
        <taxon>Bacillaceae</taxon>
        <taxon>Gottfriedia</taxon>
    </lineage>
</organism>
<dbReference type="GO" id="GO:0030313">
    <property type="term" value="C:cell envelope"/>
    <property type="evidence" value="ECO:0007669"/>
    <property type="project" value="UniProtKB-SubCell"/>
</dbReference>
<dbReference type="RefSeq" id="WP_209402424.1">
    <property type="nucleotide sequence ID" value="NZ_JAGIYQ010000002.1"/>
</dbReference>
<dbReference type="InterPro" id="IPR002429">
    <property type="entry name" value="CcO_II-like_C"/>
</dbReference>
<comment type="subcellular location">
    <subcellularLocation>
        <location evidence="1">Cell envelope</location>
    </subcellularLocation>
</comment>
<comment type="caution">
    <text evidence="8">The sequence shown here is derived from an EMBL/GenBank/DDBJ whole genome shotgun (WGS) entry which is preliminary data.</text>
</comment>
<dbReference type="PANTHER" id="PTHR42838">
    <property type="entry name" value="CYTOCHROME C OXIDASE SUBUNIT II"/>
    <property type="match status" value="1"/>
</dbReference>
<dbReference type="InterPro" id="IPR051403">
    <property type="entry name" value="NosZ/Cyto_c_oxidase_sub2"/>
</dbReference>
<dbReference type="PROSITE" id="PS00078">
    <property type="entry name" value="COX2"/>
    <property type="match status" value="1"/>
</dbReference>
<evidence type="ECO:0000256" key="4">
    <source>
        <dbReference type="ARBA" id="ARBA00024688"/>
    </source>
</evidence>
<dbReference type="Proteomes" id="UP000682134">
    <property type="component" value="Unassembled WGS sequence"/>
</dbReference>
<dbReference type="SUPFAM" id="SSF49503">
    <property type="entry name" value="Cupredoxins"/>
    <property type="match status" value="1"/>
</dbReference>
<evidence type="ECO:0000256" key="1">
    <source>
        <dbReference type="ARBA" id="ARBA00004196"/>
    </source>
</evidence>
<dbReference type="GO" id="GO:0016020">
    <property type="term" value="C:membrane"/>
    <property type="evidence" value="ECO:0007669"/>
    <property type="project" value="InterPro"/>
</dbReference>
<keyword evidence="3" id="KW-0186">Copper</keyword>
<evidence type="ECO:0000256" key="6">
    <source>
        <dbReference type="ARBA" id="ARBA00047816"/>
    </source>
</evidence>
<evidence type="ECO:0000256" key="2">
    <source>
        <dbReference type="ARBA" id="ARBA00022723"/>
    </source>
</evidence>
<dbReference type="AlphaFoldDB" id="A0A940NKG4"/>
<evidence type="ECO:0000313" key="8">
    <source>
        <dbReference type="EMBL" id="MBP0724161.1"/>
    </source>
</evidence>
<protein>
    <recommendedName>
        <fullName evidence="5">Cytochrome aa3 subunit 2</fullName>
    </recommendedName>
</protein>
<gene>
    <name evidence="8" type="ORF">J5Y03_03060</name>
</gene>
<evidence type="ECO:0000256" key="5">
    <source>
        <dbReference type="ARBA" id="ARBA00031399"/>
    </source>
</evidence>
<dbReference type="GO" id="GO:0004129">
    <property type="term" value="F:cytochrome-c oxidase activity"/>
    <property type="evidence" value="ECO:0007669"/>
    <property type="project" value="UniProtKB-EC"/>
</dbReference>
<dbReference type="CDD" id="cd13913">
    <property type="entry name" value="ba3_CcO_II_C"/>
    <property type="match status" value="1"/>
</dbReference>
<dbReference type="GO" id="GO:0005507">
    <property type="term" value="F:copper ion binding"/>
    <property type="evidence" value="ECO:0007669"/>
    <property type="project" value="InterPro"/>
</dbReference>
<evidence type="ECO:0000256" key="3">
    <source>
        <dbReference type="ARBA" id="ARBA00023008"/>
    </source>
</evidence>
<reference evidence="8" key="1">
    <citation type="submission" date="2021-04" db="EMBL/GenBank/DDBJ databases">
        <title>Genome seq and assembly of Bacillus sp.</title>
        <authorList>
            <person name="Chhetri G."/>
        </authorList>
    </citation>
    <scope>NUCLEOTIDE SEQUENCE</scope>
    <source>
        <strain evidence="8">RG28</strain>
    </source>
</reference>
<dbReference type="PROSITE" id="PS50857">
    <property type="entry name" value="COX2_CUA"/>
    <property type="match status" value="1"/>
</dbReference>
<keyword evidence="9" id="KW-1185">Reference proteome</keyword>
<dbReference type="EMBL" id="JAGIYQ010000002">
    <property type="protein sequence ID" value="MBP0724161.1"/>
    <property type="molecule type" value="Genomic_DNA"/>
</dbReference>
<sequence>MHMHKMEKIWLFIGIGTLILFLAIVGVNAFYMGNKPPSCIATINPDRVSSTPPFNHPGVKQIGKNHYQVTVVASAFSFDPGDIKIPLGAKVDFVAATKDVVHGFEIAKTDVNFMIEPGYISTYSTTFKKPGEYLLLCNEYCGTGHQLMATKLEVVGNEQ</sequence>
<comment type="function">
    <text evidence="4">Subunits I and II form the functional core of the enzyme complex. Electrons originating in cytochrome c are transferred via heme a and Cu(A) to the binuclear center formed by heme a3 and Cu(B).</text>
</comment>
<feature type="domain" description="Cytochrome oxidase subunit II copper A binding" evidence="7">
    <location>
        <begin position="62"/>
        <end position="159"/>
    </location>
</feature>
<evidence type="ECO:0000313" key="9">
    <source>
        <dbReference type="Proteomes" id="UP000682134"/>
    </source>
</evidence>
<dbReference type="Pfam" id="PF00116">
    <property type="entry name" value="COX2"/>
    <property type="match status" value="1"/>
</dbReference>
<dbReference type="InterPro" id="IPR008972">
    <property type="entry name" value="Cupredoxin"/>
</dbReference>